<dbReference type="PANTHER" id="PTHR22960:SF0">
    <property type="entry name" value="MOLYBDENUM COFACTOR BIOSYNTHESIS PROTEIN 1"/>
    <property type="match status" value="1"/>
</dbReference>
<dbReference type="PANTHER" id="PTHR22960">
    <property type="entry name" value="MOLYBDOPTERIN COFACTOR SYNTHESIS PROTEIN A"/>
    <property type="match status" value="1"/>
</dbReference>
<keyword evidence="11" id="KW-0411">Iron-sulfur</keyword>
<keyword evidence="9" id="KW-0547">Nucleotide-binding</keyword>
<dbReference type="GeneID" id="37018443"/>
<dbReference type="InterPro" id="IPR036522">
    <property type="entry name" value="MoaC_sf"/>
</dbReference>
<dbReference type="RefSeq" id="XP_025354402.1">
    <property type="nucleotide sequence ID" value="XM_025496662.1"/>
</dbReference>
<dbReference type="SMART" id="SM00729">
    <property type="entry name" value="Elp3"/>
    <property type="match status" value="1"/>
</dbReference>
<feature type="domain" description="Radical SAM core" evidence="16">
    <location>
        <begin position="16"/>
        <end position="241"/>
    </location>
</feature>
<keyword evidence="13" id="KW-0501">Molybdenum cofactor biosynthesis</keyword>
<evidence type="ECO:0000256" key="4">
    <source>
        <dbReference type="ARBA" id="ARBA00009862"/>
    </source>
</evidence>
<evidence type="ECO:0000313" key="18">
    <source>
        <dbReference type="Proteomes" id="UP000245771"/>
    </source>
</evidence>
<dbReference type="GO" id="GO:0061798">
    <property type="term" value="F:GTP 3',8'-cyclase activity"/>
    <property type="evidence" value="ECO:0007669"/>
    <property type="project" value="UniProtKB-EC"/>
</dbReference>
<dbReference type="PROSITE" id="PS51918">
    <property type="entry name" value="RADICAL_SAM"/>
    <property type="match status" value="1"/>
</dbReference>
<keyword evidence="12" id="KW-0342">GTP-binding</keyword>
<dbReference type="InterPro" id="IPR013483">
    <property type="entry name" value="MoaA"/>
</dbReference>
<dbReference type="SFLD" id="SFLDG01067">
    <property type="entry name" value="SPASM/twitch_domain_containing"/>
    <property type="match status" value="1"/>
</dbReference>
<accession>A0A316V9D5</accession>
<dbReference type="InterPro" id="IPR013785">
    <property type="entry name" value="Aldolase_TIM"/>
</dbReference>
<dbReference type="CDD" id="cd21117">
    <property type="entry name" value="Twitch_MoaA"/>
    <property type="match status" value="1"/>
</dbReference>
<evidence type="ECO:0000256" key="3">
    <source>
        <dbReference type="ARBA" id="ARBA00008484"/>
    </source>
</evidence>
<evidence type="ECO:0000256" key="1">
    <source>
        <dbReference type="ARBA" id="ARBA00001966"/>
    </source>
</evidence>
<evidence type="ECO:0000256" key="11">
    <source>
        <dbReference type="ARBA" id="ARBA00023014"/>
    </source>
</evidence>
<evidence type="ECO:0000256" key="15">
    <source>
        <dbReference type="ARBA" id="ARBA00048697"/>
    </source>
</evidence>
<evidence type="ECO:0000256" key="14">
    <source>
        <dbReference type="ARBA" id="ARBA00023239"/>
    </source>
</evidence>
<protein>
    <recommendedName>
        <fullName evidence="5">GTP 3',8-cyclase</fullName>
        <ecNumber evidence="5">4.1.99.22</ecNumber>
    </recommendedName>
</protein>
<comment type="cofactor">
    <cofactor evidence="1">
        <name>[4Fe-4S] cluster</name>
        <dbReference type="ChEBI" id="CHEBI:49883"/>
    </cofactor>
</comment>
<dbReference type="STRING" id="1280837.A0A316V9D5"/>
<dbReference type="InterPro" id="IPR050105">
    <property type="entry name" value="MoCo_biosynth_MoaA/MoaC"/>
</dbReference>
<evidence type="ECO:0000256" key="12">
    <source>
        <dbReference type="ARBA" id="ARBA00023134"/>
    </source>
</evidence>
<dbReference type="AlphaFoldDB" id="A0A316V9D5"/>
<dbReference type="Gene3D" id="3.30.70.640">
    <property type="entry name" value="Molybdopterin cofactor biosynthesis C (MoaC) domain"/>
    <property type="match status" value="1"/>
</dbReference>
<comment type="similarity">
    <text evidence="4">In the N-terminal section; belongs to the radical SAM superfamily. MoaA family.</text>
</comment>
<dbReference type="InterPro" id="IPR002820">
    <property type="entry name" value="Mopterin_CF_biosynth-C_dom"/>
</dbReference>
<dbReference type="GO" id="GO:0061799">
    <property type="term" value="F:cyclic pyranopterin monophosphate synthase activity"/>
    <property type="evidence" value="ECO:0007669"/>
    <property type="project" value="TreeGrafter"/>
</dbReference>
<evidence type="ECO:0000256" key="9">
    <source>
        <dbReference type="ARBA" id="ARBA00022741"/>
    </source>
</evidence>
<dbReference type="EMBL" id="KZ819604">
    <property type="protein sequence ID" value="PWN34100.1"/>
    <property type="molecule type" value="Genomic_DNA"/>
</dbReference>
<gene>
    <name evidence="17" type="ORF">FA14DRAFT_124771</name>
</gene>
<dbReference type="GO" id="GO:0051539">
    <property type="term" value="F:4 iron, 4 sulfur cluster binding"/>
    <property type="evidence" value="ECO:0007669"/>
    <property type="project" value="UniProtKB-KW"/>
</dbReference>
<comment type="pathway">
    <text evidence="2">Cofactor biosynthesis; molybdopterin biosynthesis.</text>
</comment>
<dbReference type="InterPro" id="IPR040064">
    <property type="entry name" value="MoaA-like"/>
</dbReference>
<dbReference type="SFLD" id="SFLDG01386">
    <property type="entry name" value="main_SPASM_domain-containing"/>
    <property type="match status" value="1"/>
</dbReference>
<dbReference type="SFLD" id="SFLDG01383">
    <property type="entry name" value="cyclic_pyranopterin_phosphate"/>
    <property type="match status" value="1"/>
</dbReference>
<dbReference type="Proteomes" id="UP000245771">
    <property type="component" value="Unassembled WGS sequence"/>
</dbReference>
<evidence type="ECO:0000256" key="13">
    <source>
        <dbReference type="ARBA" id="ARBA00023150"/>
    </source>
</evidence>
<dbReference type="GO" id="GO:0005525">
    <property type="term" value="F:GTP binding"/>
    <property type="evidence" value="ECO:0007669"/>
    <property type="project" value="UniProtKB-KW"/>
</dbReference>
<dbReference type="NCBIfam" id="TIGR02666">
    <property type="entry name" value="moaA"/>
    <property type="match status" value="1"/>
</dbReference>
<sequence>MDKIQSPPSTPFLTDRFTRQHTYLRISLTEKCNFRCLYCMPAEGVPLTPKAELLTAPELERLAQLFVSQGINKIRLTGGEPTVRKDLPEIIAALASQRQNGLRQIGMTTNGLTISRHLPSLVANGLTHLNISLDTLDPFKFELMTRTAAKGIERVLNGIDTALALGVPNVKINVVVIRGLNDGKDILDFVEWAKHRDVTVRFIEYMPFDGNKWRPEKLVPYSQLLESITNKFGPLEKVGDDANDTSKHWKVPGHQSRLGFITSMTDHFCGTCNRLRITADGNLKVCLFGNAEVSLRDAMREGLPGFAEGPADDNQLLNIIGAAVKRKHAKHAGMADPVELAQASRLTHIDAEHNDRAAMVDVSEKQVTKRIGTAKCRVYIPSHVLPLLEATQSTTGESASVPQFGSSVRLKGPVLHTAQLAGIMAAKKTSDLIPLCHGLNLSHVDVKLDVHKMTEEEMEEEGTTLSAYIEVTCTTTTTSTTGVEMEALTGASVTSLVLWDMLKSVAGKEMRVDGLMVTHKSGGKSGDWQRQG</sequence>
<dbReference type="OrthoDB" id="429626at2759"/>
<evidence type="ECO:0000259" key="16">
    <source>
        <dbReference type="PROSITE" id="PS51918"/>
    </source>
</evidence>
<dbReference type="InterPro" id="IPR010505">
    <property type="entry name" value="MoaA_twitch"/>
</dbReference>
<dbReference type="SUPFAM" id="SSF55040">
    <property type="entry name" value="Molybdenum cofactor biosynthesis protein C, MoaC"/>
    <property type="match status" value="1"/>
</dbReference>
<evidence type="ECO:0000256" key="5">
    <source>
        <dbReference type="ARBA" id="ARBA00012167"/>
    </source>
</evidence>
<comment type="catalytic activity">
    <reaction evidence="15">
        <text>GTP + AH2 + S-adenosyl-L-methionine = (8S)-3',8-cyclo-7,8-dihydroguanosine 5'-triphosphate + 5'-deoxyadenosine + L-methionine + A + H(+)</text>
        <dbReference type="Rhea" id="RHEA:49576"/>
        <dbReference type="ChEBI" id="CHEBI:13193"/>
        <dbReference type="ChEBI" id="CHEBI:15378"/>
        <dbReference type="ChEBI" id="CHEBI:17319"/>
        <dbReference type="ChEBI" id="CHEBI:17499"/>
        <dbReference type="ChEBI" id="CHEBI:37565"/>
        <dbReference type="ChEBI" id="CHEBI:57844"/>
        <dbReference type="ChEBI" id="CHEBI:59789"/>
        <dbReference type="ChEBI" id="CHEBI:131766"/>
        <dbReference type="EC" id="4.1.99.22"/>
    </reaction>
</comment>
<keyword evidence="14" id="KW-0456">Lyase</keyword>
<dbReference type="InterPro" id="IPR006638">
    <property type="entry name" value="Elp3/MiaA/NifB-like_rSAM"/>
</dbReference>
<dbReference type="GO" id="GO:0046872">
    <property type="term" value="F:metal ion binding"/>
    <property type="evidence" value="ECO:0007669"/>
    <property type="project" value="UniProtKB-KW"/>
</dbReference>
<reference evidence="17 18" key="1">
    <citation type="journal article" date="2018" name="Mol. Biol. Evol.">
        <title>Broad Genomic Sampling Reveals a Smut Pathogenic Ancestry of the Fungal Clade Ustilaginomycotina.</title>
        <authorList>
            <person name="Kijpornyongpan T."/>
            <person name="Mondo S.J."/>
            <person name="Barry K."/>
            <person name="Sandor L."/>
            <person name="Lee J."/>
            <person name="Lipzen A."/>
            <person name="Pangilinan J."/>
            <person name="LaButti K."/>
            <person name="Hainaut M."/>
            <person name="Henrissat B."/>
            <person name="Grigoriev I.V."/>
            <person name="Spatafora J.W."/>
            <person name="Aime M.C."/>
        </authorList>
    </citation>
    <scope>NUCLEOTIDE SEQUENCE [LARGE SCALE GENOMIC DNA]</scope>
    <source>
        <strain evidence="17 18">MCA 3882</strain>
    </source>
</reference>
<dbReference type="UniPathway" id="UPA00344"/>
<keyword evidence="6" id="KW-0004">4Fe-4S</keyword>
<dbReference type="GO" id="GO:0006777">
    <property type="term" value="P:Mo-molybdopterin cofactor biosynthetic process"/>
    <property type="evidence" value="ECO:0007669"/>
    <property type="project" value="UniProtKB-KW"/>
</dbReference>
<evidence type="ECO:0000256" key="2">
    <source>
        <dbReference type="ARBA" id="ARBA00005046"/>
    </source>
</evidence>
<name>A0A316V9D5_9BASI</name>
<organism evidence="17 18">
    <name type="scientific">Meira miltonrushii</name>
    <dbReference type="NCBI Taxonomy" id="1280837"/>
    <lineage>
        <taxon>Eukaryota</taxon>
        <taxon>Fungi</taxon>
        <taxon>Dikarya</taxon>
        <taxon>Basidiomycota</taxon>
        <taxon>Ustilaginomycotina</taxon>
        <taxon>Exobasidiomycetes</taxon>
        <taxon>Exobasidiales</taxon>
        <taxon>Brachybasidiaceae</taxon>
        <taxon>Meira</taxon>
    </lineage>
</organism>
<keyword evidence="18" id="KW-1185">Reference proteome</keyword>
<dbReference type="EC" id="4.1.99.22" evidence="5"/>
<keyword evidence="7" id="KW-0949">S-adenosyl-L-methionine</keyword>
<dbReference type="Gene3D" id="3.20.20.70">
    <property type="entry name" value="Aldolase class I"/>
    <property type="match status" value="1"/>
</dbReference>
<keyword evidence="8" id="KW-0479">Metal-binding</keyword>
<evidence type="ECO:0000256" key="10">
    <source>
        <dbReference type="ARBA" id="ARBA00023004"/>
    </source>
</evidence>
<dbReference type="PROSITE" id="PS01305">
    <property type="entry name" value="MOAA_NIFB_PQQE"/>
    <property type="match status" value="1"/>
</dbReference>
<dbReference type="Pfam" id="PF06463">
    <property type="entry name" value="Mob_synth_C"/>
    <property type="match status" value="1"/>
</dbReference>
<proteinExistence type="inferred from homology"/>
<comment type="similarity">
    <text evidence="3">In the C-terminal section; belongs to the MoaC family.</text>
</comment>
<evidence type="ECO:0000256" key="7">
    <source>
        <dbReference type="ARBA" id="ARBA00022691"/>
    </source>
</evidence>
<evidence type="ECO:0000256" key="6">
    <source>
        <dbReference type="ARBA" id="ARBA00022485"/>
    </source>
</evidence>
<dbReference type="InParanoid" id="A0A316V9D5"/>
<dbReference type="InterPro" id="IPR058240">
    <property type="entry name" value="rSAM_sf"/>
</dbReference>
<dbReference type="InterPro" id="IPR000385">
    <property type="entry name" value="MoaA_NifB_PqqE_Fe-S-bd_CS"/>
</dbReference>
<keyword evidence="10" id="KW-0408">Iron</keyword>
<dbReference type="SUPFAM" id="SSF102114">
    <property type="entry name" value="Radical SAM enzymes"/>
    <property type="match status" value="1"/>
</dbReference>
<dbReference type="InterPro" id="IPR007197">
    <property type="entry name" value="rSAM"/>
</dbReference>
<dbReference type="Pfam" id="PF01967">
    <property type="entry name" value="MoaC"/>
    <property type="match status" value="1"/>
</dbReference>
<evidence type="ECO:0000256" key="8">
    <source>
        <dbReference type="ARBA" id="ARBA00022723"/>
    </source>
</evidence>
<dbReference type="CDD" id="cd01335">
    <property type="entry name" value="Radical_SAM"/>
    <property type="match status" value="1"/>
</dbReference>
<dbReference type="Pfam" id="PF04055">
    <property type="entry name" value="Radical_SAM"/>
    <property type="match status" value="1"/>
</dbReference>
<dbReference type="SFLD" id="SFLDS00029">
    <property type="entry name" value="Radical_SAM"/>
    <property type="match status" value="1"/>
</dbReference>
<evidence type="ECO:0000313" key="17">
    <source>
        <dbReference type="EMBL" id="PWN34100.1"/>
    </source>
</evidence>